<dbReference type="EMBL" id="JACHIR010000001">
    <property type="protein sequence ID" value="MBB5895711.1"/>
    <property type="molecule type" value="Genomic_DNA"/>
</dbReference>
<gene>
    <name evidence="2" type="ORF">BJ998_006907</name>
</gene>
<dbReference type="InterPro" id="IPR027417">
    <property type="entry name" value="P-loop_NTPase"/>
</dbReference>
<keyword evidence="3" id="KW-1185">Reference proteome</keyword>
<sequence>MGVFGASGAGKSSLLRAGVAASAQWSSLVVVPGPHPFEELAGRLSVPVDELAEHPSNLAMVLRQRDVELLVVDQFEEIFTLCGDEERTRFVAALTHPALRVVIGVRADFYGHCGQYPELVAALDGGQVLVGPLASDELRRAIIRPAAVASCVVEEALVTRLVADVGNQVGALPLLSHALRETWLRRQGISLTLASYEKTGGLQHALAQSAEQTFTSLTPTQRARARQLFLRLVALGCTTWPTRPPSNRWMWSRRRAGR</sequence>
<accession>A0A7W9KNC0</accession>
<reference evidence="2 3" key="1">
    <citation type="submission" date="2020-08" db="EMBL/GenBank/DDBJ databases">
        <title>Sequencing the genomes of 1000 actinobacteria strains.</title>
        <authorList>
            <person name="Klenk H.-P."/>
        </authorList>
    </citation>
    <scope>NUCLEOTIDE SEQUENCE [LARGE SCALE GENOMIC DNA]</scope>
    <source>
        <strain evidence="2 3">DSM 43851</strain>
    </source>
</reference>
<dbReference type="Pfam" id="PF20703">
    <property type="entry name" value="nSTAND1"/>
    <property type="match status" value="1"/>
</dbReference>
<name>A0A7W9KNC0_9PSEU</name>
<evidence type="ECO:0000313" key="2">
    <source>
        <dbReference type="EMBL" id="MBB5895711.1"/>
    </source>
</evidence>
<protein>
    <recommendedName>
        <fullName evidence="1">Novel STAND NTPase 1 domain-containing protein</fullName>
    </recommendedName>
</protein>
<comment type="caution">
    <text evidence="2">The sequence shown here is derived from an EMBL/GenBank/DDBJ whole genome shotgun (WGS) entry which is preliminary data.</text>
</comment>
<dbReference type="InterPro" id="IPR049052">
    <property type="entry name" value="nSTAND1"/>
</dbReference>
<feature type="domain" description="Novel STAND NTPase 1" evidence="1">
    <location>
        <begin position="2"/>
        <end position="244"/>
    </location>
</feature>
<organism evidence="2 3">
    <name type="scientific">Kutzneria kofuensis</name>
    <dbReference type="NCBI Taxonomy" id="103725"/>
    <lineage>
        <taxon>Bacteria</taxon>
        <taxon>Bacillati</taxon>
        <taxon>Actinomycetota</taxon>
        <taxon>Actinomycetes</taxon>
        <taxon>Pseudonocardiales</taxon>
        <taxon>Pseudonocardiaceae</taxon>
        <taxon>Kutzneria</taxon>
    </lineage>
</organism>
<evidence type="ECO:0000313" key="3">
    <source>
        <dbReference type="Proteomes" id="UP000585638"/>
    </source>
</evidence>
<dbReference type="SUPFAM" id="SSF52540">
    <property type="entry name" value="P-loop containing nucleoside triphosphate hydrolases"/>
    <property type="match status" value="1"/>
</dbReference>
<evidence type="ECO:0000259" key="1">
    <source>
        <dbReference type="Pfam" id="PF20703"/>
    </source>
</evidence>
<dbReference type="Proteomes" id="UP000585638">
    <property type="component" value="Unassembled WGS sequence"/>
</dbReference>
<dbReference type="AlphaFoldDB" id="A0A7W9KNC0"/>
<proteinExistence type="predicted"/>